<dbReference type="FunFam" id="3.40.309.10:FF:000001">
    <property type="entry name" value="Mitochondrial aldehyde dehydrogenase 2"/>
    <property type="match status" value="1"/>
</dbReference>
<evidence type="ECO:0000259" key="5">
    <source>
        <dbReference type="Pfam" id="PF00171"/>
    </source>
</evidence>
<evidence type="ECO:0000256" key="4">
    <source>
        <dbReference type="RuleBase" id="RU003345"/>
    </source>
</evidence>
<protein>
    <recommendedName>
        <fullName evidence="5">Aldehyde dehydrogenase domain-containing protein</fullName>
    </recommendedName>
</protein>
<dbReference type="InterPro" id="IPR016160">
    <property type="entry name" value="Ald_DH_CS_CYS"/>
</dbReference>
<dbReference type="PANTHER" id="PTHR11699">
    <property type="entry name" value="ALDEHYDE DEHYDROGENASE-RELATED"/>
    <property type="match status" value="1"/>
</dbReference>
<dbReference type="InterPro" id="IPR016161">
    <property type="entry name" value="Ald_DH/histidinol_DH"/>
</dbReference>
<dbReference type="InterPro" id="IPR016163">
    <property type="entry name" value="Ald_DH_C"/>
</dbReference>
<proteinExistence type="inferred from homology"/>
<accession>A0A7S1ILB0</accession>
<dbReference type="PROSITE" id="PS00687">
    <property type="entry name" value="ALDEHYDE_DEHYDR_GLU"/>
    <property type="match status" value="1"/>
</dbReference>
<dbReference type="Gene3D" id="3.40.309.10">
    <property type="entry name" value="Aldehyde Dehydrogenase, Chain A, domain 2"/>
    <property type="match status" value="1"/>
</dbReference>
<feature type="active site" evidence="3">
    <location>
        <position position="266"/>
    </location>
</feature>
<sequence>MPSGMATIVVDAGGRSVALNAGLFIDGAFVPSCSGKSFATVSPVNGKTIAQVAEGDKPDVDKAVDAAHRAFGGWSMLDTSVRAEHLRKLAAAIEARIDDFVHLEALDNGKTLEAARTVDLNFAVQTFYYYAGWADKLMGETLQTSEDHFDYTLREPLGVCAGIIPWNYPLLTLAWKVAPALACGNTFILKSSEKTPLSALLFAQLCAETGLPKGVFNLVSGFGPTVGAALARHPGVHKVAFTGSTATGRLIQTMAADTNLKKVTLELGGKSPTIIFGDADLEEAVAWAAIGVFANHGQVCCAGTRIFVHSDVYDEFAKRFVKAAQDLRVGDPFGQVDQGPQVDTQQMDKVLGYIETGKKEGARLLTGGHRVGSEGCFVAPSVFADVRDDHTIAREEIFGPVACLFRFDNEEDVIRRANDTPYGLAAAVFTTDLAKALRVTRKLQAGVVWVNEYNMTDWRMPFGGYKESGYGRDLGKYALEGYTQCKAVRIRLSKL</sequence>
<evidence type="ECO:0000256" key="2">
    <source>
        <dbReference type="ARBA" id="ARBA00023002"/>
    </source>
</evidence>
<dbReference type="FunFam" id="3.40.605.10:FF:000026">
    <property type="entry name" value="Aldehyde dehydrogenase, putative"/>
    <property type="match status" value="1"/>
</dbReference>
<dbReference type="EMBL" id="HBGA01073329">
    <property type="protein sequence ID" value="CAD9016293.1"/>
    <property type="molecule type" value="Transcribed_RNA"/>
</dbReference>
<dbReference type="SUPFAM" id="SSF53720">
    <property type="entry name" value="ALDH-like"/>
    <property type="match status" value="1"/>
</dbReference>
<gene>
    <name evidence="6" type="ORF">EGYM00392_LOCUS27402</name>
</gene>
<reference evidence="6" key="1">
    <citation type="submission" date="2021-01" db="EMBL/GenBank/DDBJ databases">
        <authorList>
            <person name="Corre E."/>
            <person name="Pelletier E."/>
            <person name="Niang G."/>
            <person name="Scheremetjew M."/>
            <person name="Finn R."/>
            <person name="Kale V."/>
            <person name="Holt S."/>
            <person name="Cochrane G."/>
            <person name="Meng A."/>
            <person name="Brown T."/>
            <person name="Cohen L."/>
        </authorList>
    </citation>
    <scope>NUCLEOTIDE SEQUENCE</scope>
    <source>
        <strain evidence="6">NIES-381</strain>
    </source>
</reference>
<keyword evidence="2 4" id="KW-0560">Oxidoreductase</keyword>
<feature type="domain" description="Aldehyde dehydrogenase" evidence="5">
    <location>
        <begin position="29"/>
        <end position="488"/>
    </location>
</feature>
<dbReference type="FunFam" id="3.40.605.10:FF:000001">
    <property type="entry name" value="Aldehyde dehydrogenase 1"/>
    <property type="match status" value="1"/>
</dbReference>
<comment type="similarity">
    <text evidence="1 4">Belongs to the aldehyde dehydrogenase family.</text>
</comment>
<dbReference type="GO" id="GO:0016620">
    <property type="term" value="F:oxidoreductase activity, acting on the aldehyde or oxo group of donors, NAD or NADP as acceptor"/>
    <property type="evidence" value="ECO:0007669"/>
    <property type="project" value="InterPro"/>
</dbReference>
<dbReference type="InterPro" id="IPR016162">
    <property type="entry name" value="Ald_DH_N"/>
</dbReference>
<dbReference type="Pfam" id="PF00171">
    <property type="entry name" value="Aldedh"/>
    <property type="match status" value="1"/>
</dbReference>
<dbReference type="InterPro" id="IPR029510">
    <property type="entry name" value="Ald_DH_CS_GLU"/>
</dbReference>
<dbReference type="InterPro" id="IPR015590">
    <property type="entry name" value="Aldehyde_DH_dom"/>
</dbReference>
<organism evidence="6">
    <name type="scientific">Eutreptiella gymnastica</name>
    <dbReference type="NCBI Taxonomy" id="73025"/>
    <lineage>
        <taxon>Eukaryota</taxon>
        <taxon>Discoba</taxon>
        <taxon>Euglenozoa</taxon>
        <taxon>Euglenida</taxon>
        <taxon>Spirocuta</taxon>
        <taxon>Euglenophyceae</taxon>
        <taxon>Eutreptiales</taxon>
        <taxon>Eutreptiaceae</taxon>
        <taxon>Eutreptiella</taxon>
    </lineage>
</organism>
<dbReference type="AlphaFoldDB" id="A0A7S1ILB0"/>
<evidence type="ECO:0000256" key="1">
    <source>
        <dbReference type="ARBA" id="ARBA00009986"/>
    </source>
</evidence>
<dbReference type="PROSITE" id="PS00070">
    <property type="entry name" value="ALDEHYDE_DEHYDR_CYS"/>
    <property type="match status" value="1"/>
</dbReference>
<evidence type="ECO:0000256" key="3">
    <source>
        <dbReference type="PROSITE-ProRule" id="PRU10007"/>
    </source>
</evidence>
<dbReference type="Gene3D" id="3.40.605.10">
    <property type="entry name" value="Aldehyde Dehydrogenase, Chain A, domain 1"/>
    <property type="match status" value="1"/>
</dbReference>
<evidence type="ECO:0000313" key="6">
    <source>
        <dbReference type="EMBL" id="CAD9016293.1"/>
    </source>
</evidence>
<name>A0A7S1ILB0_9EUGL</name>